<dbReference type="PANTHER" id="PTHR42810">
    <property type="entry name" value="PURINE PERMEASE C1399.01C-RELATED"/>
    <property type="match status" value="1"/>
</dbReference>
<dbReference type="EMBL" id="BAAAYX010000003">
    <property type="protein sequence ID" value="GAA3697759.1"/>
    <property type="molecule type" value="Genomic_DNA"/>
</dbReference>
<proteinExistence type="inferred from homology"/>
<feature type="transmembrane region" description="Helical" evidence="7">
    <location>
        <begin position="30"/>
        <end position="53"/>
    </location>
</feature>
<evidence type="ECO:0000313" key="9">
    <source>
        <dbReference type="Proteomes" id="UP001500051"/>
    </source>
</evidence>
<gene>
    <name evidence="8" type="ORF">GCM10022204_12390</name>
</gene>
<evidence type="ECO:0000256" key="2">
    <source>
        <dbReference type="ARBA" id="ARBA00008821"/>
    </source>
</evidence>
<evidence type="ECO:0000256" key="6">
    <source>
        <dbReference type="ARBA" id="ARBA00023136"/>
    </source>
</evidence>
<keyword evidence="9" id="KW-1185">Reference proteome</keyword>
<evidence type="ECO:0000256" key="1">
    <source>
        <dbReference type="ARBA" id="ARBA00004141"/>
    </source>
</evidence>
<comment type="similarity">
    <text evidence="2">Belongs to the nucleobase:cation symporter-2 (NCS2) (TC 2.A.40) family.</text>
</comment>
<organism evidence="8 9">
    <name type="scientific">Microlunatus aurantiacus</name>
    <dbReference type="NCBI Taxonomy" id="446786"/>
    <lineage>
        <taxon>Bacteria</taxon>
        <taxon>Bacillati</taxon>
        <taxon>Actinomycetota</taxon>
        <taxon>Actinomycetes</taxon>
        <taxon>Propionibacteriales</taxon>
        <taxon>Propionibacteriaceae</taxon>
        <taxon>Microlunatus</taxon>
    </lineage>
</organism>
<name>A0ABP7CX21_9ACTN</name>
<keyword evidence="6 7" id="KW-0472">Membrane</keyword>
<comment type="subcellular location">
    <subcellularLocation>
        <location evidence="1">Membrane</location>
        <topology evidence="1">Multi-pass membrane protein</topology>
    </subcellularLocation>
</comment>
<dbReference type="Proteomes" id="UP001500051">
    <property type="component" value="Unassembled WGS sequence"/>
</dbReference>
<keyword evidence="5 7" id="KW-1133">Transmembrane helix</keyword>
<dbReference type="PANTHER" id="PTHR42810:SF4">
    <property type="entry name" value="URIC ACID TRANSPORTER UACT"/>
    <property type="match status" value="1"/>
</dbReference>
<reference evidence="9" key="1">
    <citation type="journal article" date="2019" name="Int. J. Syst. Evol. Microbiol.">
        <title>The Global Catalogue of Microorganisms (GCM) 10K type strain sequencing project: providing services to taxonomists for standard genome sequencing and annotation.</title>
        <authorList>
            <consortium name="The Broad Institute Genomics Platform"/>
            <consortium name="The Broad Institute Genome Sequencing Center for Infectious Disease"/>
            <person name="Wu L."/>
            <person name="Ma J."/>
        </authorList>
    </citation>
    <scope>NUCLEOTIDE SEQUENCE [LARGE SCALE GENOMIC DNA]</scope>
    <source>
        <strain evidence="9">JCM 16548</strain>
    </source>
</reference>
<dbReference type="InterPro" id="IPR006043">
    <property type="entry name" value="NCS2"/>
</dbReference>
<feature type="transmembrane region" description="Helical" evidence="7">
    <location>
        <begin position="177"/>
        <end position="193"/>
    </location>
</feature>
<feature type="transmembrane region" description="Helical" evidence="7">
    <location>
        <begin position="319"/>
        <end position="342"/>
    </location>
</feature>
<feature type="transmembrane region" description="Helical" evidence="7">
    <location>
        <begin position="381"/>
        <end position="398"/>
    </location>
</feature>
<evidence type="ECO:0000256" key="4">
    <source>
        <dbReference type="ARBA" id="ARBA00022692"/>
    </source>
</evidence>
<feature type="transmembrane region" description="Helical" evidence="7">
    <location>
        <begin position="239"/>
        <end position="257"/>
    </location>
</feature>
<protein>
    <submittedName>
        <fullName evidence="8">Solute carrier family 23 protein</fullName>
    </submittedName>
</protein>
<comment type="caution">
    <text evidence="8">The sequence shown here is derived from an EMBL/GenBank/DDBJ whole genome shotgun (WGS) entry which is preliminary data.</text>
</comment>
<evidence type="ECO:0000256" key="5">
    <source>
        <dbReference type="ARBA" id="ARBA00022989"/>
    </source>
</evidence>
<dbReference type="Pfam" id="PF00860">
    <property type="entry name" value="Xan_ur_permease"/>
    <property type="match status" value="1"/>
</dbReference>
<feature type="transmembrane region" description="Helical" evidence="7">
    <location>
        <begin position="115"/>
        <end position="136"/>
    </location>
</feature>
<keyword evidence="3" id="KW-0813">Transport</keyword>
<accession>A0ABP7CX21</accession>
<evidence type="ECO:0000313" key="8">
    <source>
        <dbReference type="EMBL" id="GAA3697759.1"/>
    </source>
</evidence>
<sequence>MAIKDVFTWKLHGDGRSISPGTVVAPDERLAWPVTVGIGLQHVVAMFGATFIVPVIMGFPTSTALLFSGIGTMVFLLVTGNRVPSYLGSSFALLAPVAAIAPLAQGQTALDGPAISLALGGIVITGVALAVVGAVVHVAGAGWIPLVMPPVVTGTIVALIGFNLATAARSNVESGPTEAVITIVAILLITVLFRGLVGRLGIVLGVAVGYVVAAINGSVDLSGVGSAPWIGLPTFHGPQVTSAAWGLFLPVVLVLVAENVGHVKTVAAMTGTNLDRYLGRALFADGVATTLAGSGGGTATTTYAENIGVMAASRVYSTLAYWVAAAFAVLLGLCPKFGALAASIPPGVLGGAGVVLYGMIGVLGARIWVQNRVNFSSPTNLLTAGLGLILGIGGFTLVLGDFTLGAIGVGSFGALAVYHGMRAVARRRGTDPDLDVKADLVGDDASLGR</sequence>
<feature type="transmembrane region" description="Helical" evidence="7">
    <location>
        <begin position="348"/>
        <end position="369"/>
    </location>
</feature>
<feature type="transmembrane region" description="Helical" evidence="7">
    <location>
        <begin position="143"/>
        <end position="165"/>
    </location>
</feature>
<feature type="transmembrane region" description="Helical" evidence="7">
    <location>
        <begin position="200"/>
        <end position="219"/>
    </location>
</feature>
<evidence type="ECO:0000256" key="3">
    <source>
        <dbReference type="ARBA" id="ARBA00022448"/>
    </source>
</evidence>
<dbReference type="RefSeq" id="WP_344811432.1">
    <property type="nucleotide sequence ID" value="NZ_BAAAYX010000003.1"/>
</dbReference>
<feature type="transmembrane region" description="Helical" evidence="7">
    <location>
        <begin position="85"/>
        <end position="103"/>
    </location>
</feature>
<keyword evidence="4 7" id="KW-0812">Transmembrane</keyword>
<feature type="transmembrane region" description="Helical" evidence="7">
    <location>
        <begin position="59"/>
        <end position="78"/>
    </location>
</feature>
<evidence type="ECO:0000256" key="7">
    <source>
        <dbReference type="SAM" id="Phobius"/>
    </source>
</evidence>